<dbReference type="OrthoDB" id="2166138at2759"/>
<accession>A0A1Y2CMF2</accession>
<protein>
    <submittedName>
        <fullName evidence="1">Uncharacterized protein</fullName>
    </submittedName>
</protein>
<evidence type="ECO:0000313" key="2">
    <source>
        <dbReference type="Proteomes" id="UP000193642"/>
    </source>
</evidence>
<dbReference type="EMBL" id="MCGO01000012">
    <property type="protein sequence ID" value="ORY48192.1"/>
    <property type="molecule type" value="Genomic_DNA"/>
</dbReference>
<comment type="caution">
    <text evidence="1">The sequence shown here is derived from an EMBL/GenBank/DDBJ whole genome shotgun (WGS) entry which is preliminary data.</text>
</comment>
<proteinExistence type="predicted"/>
<name>A0A1Y2CMF2_9FUNG</name>
<evidence type="ECO:0000313" key="1">
    <source>
        <dbReference type="EMBL" id="ORY48192.1"/>
    </source>
</evidence>
<gene>
    <name evidence="1" type="ORF">BCR33DRAFT_735681</name>
</gene>
<dbReference type="Proteomes" id="UP000193642">
    <property type="component" value="Unassembled WGS sequence"/>
</dbReference>
<dbReference type="AlphaFoldDB" id="A0A1Y2CMF2"/>
<organism evidence="1 2">
    <name type="scientific">Rhizoclosmatium globosum</name>
    <dbReference type="NCBI Taxonomy" id="329046"/>
    <lineage>
        <taxon>Eukaryota</taxon>
        <taxon>Fungi</taxon>
        <taxon>Fungi incertae sedis</taxon>
        <taxon>Chytridiomycota</taxon>
        <taxon>Chytridiomycota incertae sedis</taxon>
        <taxon>Chytridiomycetes</taxon>
        <taxon>Chytridiales</taxon>
        <taxon>Chytriomycetaceae</taxon>
        <taxon>Rhizoclosmatium</taxon>
    </lineage>
</organism>
<keyword evidence="2" id="KW-1185">Reference proteome</keyword>
<reference evidence="1 2" key="1">
    <citation type="submission" date="2016-07" db="EMBL/GenBank/DDBJ databases">
        <title>Pervasive Adenine N6-methylation of Active Genes in Fungi.</title>
        <authorList>
            <consortium name="DOE Joint Genome Institute"/>
            <person name="Mondo S.J."/>
            <person name="Dannebaum R.O."/>
            <person name="Kuo R.C."/>
            <person name="Labutti K."/>
            <person name="Haridas S."/>
            <person name="Kuo A."/>
            <person name="Salamov A."/>
            <person name="Ahrendt S.R."/>
            <person name="Lipzen A."/>
            <person name="Sullivan W."/>
            <person name="Andreopoulos W.B."/>
            <person name="Clum A."/>
            <person name="Lindquist E."/>
            <person name="Daum C."/>
            <person name="Ramamoorthy G.K."/>
            <person name="Gryganskyi A."/>
            <person name="Culley D."/>
            <person name="Magnuson J.K."/>
            <person name="James T.Y."/>
            <person name="O'Malley M.A."/>
            <person name="Stajich J.E."/>
            <person name="Spatafora J.W."/>
            <person name="Visel A."/>
            <person name="Grigoriev I.V."/>
        </authorList>
    </citation>
    <scope>NUCLEOTIDE SEQUENCE [LARGE SCALE GENOMIC DNA]</scope>
    <source>
        <strain evidence="1 2">JEL800</strain>
    </source>
</reference>
<sequence length="151" mass="17076">MPEFMDNNFMKMNADALQRDIDQEMMKLEVEELCLSLEGKPVTVSNHSESELYSCDKPDLFMGMALAWTRAKDSLLKDQLQVGCHRLADDGRLNQYNTILSKTQEKIQEKVHAFKINSHEKNNAHLQVINAVNASVGALIAINFGKETAQH</sequence>